<dbReference type="AlphaFoldDB" id="A0AAE3VU08"/>
<name>A0AAE3VU08_9HYPH</name>
<gene>
    <name evidence="1" type="ORF">J2S73_004317</name>
</gene>
<proteinExistence type="predicted"/>
<reference evidence="1" key="1">
    <citation type="submission" date="2023-07" db="EMBL/GenBank/DDBJ databases">
        <title>Genomic Encyclopedia of Type Strains, Phase IV (KMG-IV): sequencing the most valuable type-strain genomes for metagenomic binning, comparative biology and taxonomic classification.</title>
        <authorList>
            <person name="Goeker M."/>
        </authorList>
    </citation>
    <scope>NUCLEOTIDE SEQUENCE</scope>
    <source>
        <strain evidence="1">DSM 21202</strain>
    </source>
</reference>
<keyword evidence="2" id="KW-1185">Reference proteome</keyword>
<dbReference type="Proteomes" id="UP001229244">
    <property type="component" value="Unassembled WGS sequence"/>
</dbReference>
<protein>
    <recommendedName>
        <fullName evidence="3">Phage tail assembly chaperone</fullName>
    </recommendedName>
</protein>
<dbReference type="EMBL" id="JAUSUL010000009">
    <property type="protein sequence ID" value="MDQ0317830.1"/>
    <property type="molecule type" value="Genomic_DNA"/>
</dbReference>
<evidence type="ECO:0000313" key="2">
    <source>
        <dbReference type="Proteomes" id="UP001229244"/>
    </source>
</evidence>
<accession>A0AAE3VU08</accession>
<evidence type="ECO:0000313" key="1">
    <source>
        <dbReference type="EMBL" id="MDQ0317830.1"/>
    </source>
</evidence>
<dbReference type="RefSeq" id="WP_306887757.1">
    <property type="nucleotide sequence ID" value="NZ_JAUSUL010000009.1"/>
</dbReference>
<sequence>MRAAAADDPVAAFPWREALATVVGRLGMGPAVFWAMSLPELVTVLAALTASGPSRPDTQRLRALITRIDGGKELPNG</sequence>
<dbReference type="InterPro" id="IPR019056">
    <property type="entry name" value="Phage_TAC_6"/>
</dbReference>
<comment type="caution">
    <text evidence="1">The sequence shown here is derived from an EMBL/GenBank/DDBJ whole genome shotgun (WGS) entry which is preliminary data.</text>
</comment>
<evidence type="ECO:0008006" key="3">
    <source>
        <dbReference type="Google" id="ProtNLM"/>
    </source>
</evidence>
<dbReference type="Pfam" id="PF09550">
    <property type="entry name" value="Phage_TAC_6"/>
    <property type="match status" value="1"/>
</dbReference>
<organism evidence="1 2">
    <name type="scientific">Amorphus orientalis</name>
    <dbReference type="NCBI Taxonomy" id="649198"/>
    <lineage>
        <taxon>Bacteria</taxon>
        <taxon>Pseudomonadati</taxon>
        <taxon>Pseudomonadota</taxon>
        <taxon>Alphaproteobacteria</taxon>
        <taxon>Hyphomicrobiales</taxon>
        <taxon>Amorphaceae</taxon>
        <taxon>Amorphus</taxon>
    </lineage>
</organism>